<dbReference type="Gramene" id="KRH56708">
    <property type="protein sequence ID" value="KRH56708"/>
    <property type="gene ID" value="GLYMA_05G014500"/>
</dbReference>
<dbReference type="Proteomes" id="UP000008827">
    <property type="component" value="Chromosome 5"/>
</dbReference>
<evidence type="ECO:0000313" key="3">
    <source>
        <dbReference type="Proteomes" id="UP000008827"/>
    </source>
</evidence>
<dbReference type="EMBL" id="CM000838">
    <property type="protein sequence ID" value="KRH56708.1"/>
    <property type="molecule type" value="Genomic_DNA"/>
</dbReference>
<reference evidence="2" key="2">
    <citation type="submission" date="2018-02" db="UniProtKB">
        <authorList>
            <consortium name="EnsemblPlants"/>
        </authorList>
    </citation>
    <scope>IDENTIFICATION</scope>
    <source>
        <strain evidence="2">Williams 82</strain>
    </source>
</reference>
<reference evidence="1" key="3">
    <citation type="submission" date="2018-07" db="EMBL/GenBank/DDBJ databases">
        <title>WGS assembly of Glycine max.</title>
        <authorList>
            <person name="Schmutz J."/>
            <person name="Cannon S."/>
            <person name="Schlueter J."/>
            <person name="Ma J."/>
            <person name="Mitros T."/>
            <person name="Nelson W."/>
            <person name="Hyten D."/>
            <person name="Song Q."/>
            <person name="Thelen J."/>
            <person name="Cheng J."/>
            <person name="Xu D."/>
            <person name="Hellsten U."/>
            <person name="May G."/>
            <person name="Yu Y."/>
            <person name="Sakurai T."/>
            <person name="Umezawa T."/>
            <person name="Bhattacharyya M."/>
            <person name="Sandhu D."/>
            <person name="Valliyodan B."/>
            <person name="Lindquist E."/>
            <person name="Peto M."/>
            <person name="Grant D."/>
            <person name="Shu S."/>
            <person name="Goodstein D."/>
            <person name="Barry K."/>
            <person name="Futrell-Griggs M."/>
            <person name="Abernathy B."/>
            <person name="Du J."/>
            <person name="Tian Z."/>
            <person name="Zhu L."/>
            <person name="Gill N."/>
            <person name="Joshi T."/>
            <person name="Libault M."/>
            <person name="Sethuraman A."/>
            <person name="Zhang X."/>
            <person name="Shinozaki K."/>
            <person name="Nguyen H."/>
            <person name="Wing R."/>
            <person name="Cregan P."/>
            <person name="Specht J."/>
            <person name="Grimwood J."/>
            <person name="Rokhsar D."/>
            <person name="Stacey G."/>
            <person name="Shoemaker R."/>
            <person name="Jackson S."/>
        </authorList>
    </citation>
    <scope>NUCLEOTIDE SEQUENCE</scope>
    <source>
        <tissue evidence="1">Callus</tissue>
    </source>
</reference>
<proteinExistence type="predicted"/>
<sequence>MSFVQMSSANVFDDHSPIKSCKQVSGVLIYCIFLIKEITVECEGEKVASDFRVFLLHCVSLVKDMCWIIGKGWNHPHPPSDGDFVAEGSV</sequence>
<dbReference type="AlphaFoldDB" id="A0A0R0JYR8"/>
<reference evidence="1 2" key="1">
    <citation type="journal article" date="2010" name="Nature">
        <title>Genome sequence of the palaeopolyploid soybean.</title>
        <authorList>
            <person name="Schmutz J."/>
            <person name="Cannon S.B."/>
            <person name="Schlueter J."/>
            <person name="Ma J."/>
            <person name="Mitros T."/>
            <person name="Nelson W."/>
            <person name="Hyten D.L."/>
            <person name="Song Q."/>
            <person name="Thelen J.J."/>
            <person name="Cheng J."/>
            <person name="Xu D."/>
            <person name="Hellsten U."/>
            <person name="May G.D."/>
            <person name="Yu Y."/>
            <person name="Sakurai T."/>
            <person name="Umezawa T."/>
            <person name="Bhattacharyya M.K."/>
            <person name="Sandhu D."/>
            <person name="Valliyodan B."/>
            <person name="Lindquist E."/>
            <person name="Peto M."/>
            <person name="Grant D."/>
            <person name="Shu S."/>
            <person name="Goodstein D."/>
            <person name="Barry K."/>
            <person name="Futrell-Griggs M."/>
            <person name="Abernathy B."/>
            <person name="Du J."/>
            <person name="Tian Z."/>
            <person name="Zhu L."/>
            <person name="Gill N."/>
            <person name="Joshi T."/>
            <person name="Libault M."/>
            <person name="Sethuraman A."/>
            <person name="Zhang X.-C."/>
            <person name="Shinozaki K."/>
            <person name="Nguyen H.T."/>
            <person name="Wing R.A."/>
            <person name="Cregan P."/>
            <person name="Specht J."/>
            <person name="Grimwood J."/>
            <person name="Rokhsar D."/>
            <person name="Stacey G."/>
            <person name="Shoemaker R.C."/>
            <person name="Jackson S.A."/>
        </authorList>
    </citation>
    <scope>NUCLEOTIDE SEQUENCE</scope>
    <source>
        <strain evidence="2">cv. Williams 82</strain>
        <tissue evidence="1">Callus</tissue>
    </source>
</reference>
<protein>
    <submittedName>
        <fullName evidence="1 2">Uncharacterized protein</fullName>
    </submittedName>
</protein>
<organism evidence="1">
    <name type="scientific">Glycine max</name>
    <name type="common">Soybean</name>
    <name type="synonym">Glycine hispida</name>
    <dbReference type="NCBI Taxonomy" id="3847"/>
    <lineage>
        <taxon>Eukaryota</taxon>
        <taxon>Viridiplantae</taxon>
        <taxon>Streptophyta</taxon>
        <taxon>Embryophyta</taxon>
        <taxon>Tracheophyta</taxon>
        <taxon>Spermatophyta</taxon>
        <taxon>Magnoliopsida</taxon>
        <taxon>eudicotyledons</taxon>
        <taxon>Gunneridae</taxon>
        <taxon>Pentapetalae</taxon>
        <taxon>rosids</taxon>
        <taxon>fabids</taxon>
        <taxon>Fabales</taxon>
        <taxon>Fabaceae</taxon>
        <taxon>Papilionoideae</taxon>
        <taxon>50 kb inversion clade</taxon>
        <taxon>NPAAA clade</taxon>
        <taxon>indigoferoid/millettioid clade</taxon>
        <taxon>Phaseoleae</taxon>
        <taxon>Glycine</taxon>
        <taxon>Glycine subgen. Soja</taxon>
    </lineage>
</organism>
<evidence type="ECO:0000313" key="1">
    <source>
        <dbReference type="EMBL" id="KRH56708.1"/>
    </source>
</evidence>
<accession>A0A0R0JYR8</accession>
<name>A0A0R0JYR8_SOYBN</name>
<keyword evidence="3" id="KW-1185">Reference proteome</keyword>
<dbReference type="InParanoid" id="A0A0R0JYR8"/>
<evidence type="ECO:0000313" key="2">
    <source>
        <dbReference type="EnsemblPlants" id="KRH56708"/>
    </source>
</evidence>
<gene>
    <name evidence="1" type="ORF">GLYMA_05G014500</name>
</gene>
<dbReference type="EnsemblPlants" id="KRH56708">
    <property type="protein sequence ID" value="KRH56708"/>
    <property type="gene ID" value="GLYMA_05G014500"/>
</dbReference>